<dbReference type="GO" id="GO:0003779">
    <property type="term" value="F:actin binding"/>
    <property type="evidence" value="ECO:0007669"/>
    <property type="project" value="UniProtKB-KW"/>
</dbReference>
<dbReference type="RefSeq" id="XP_033239292.1">
    <property type="nucleotide sequence ID" value="XM_033383401.1"/>
</dbReference>
<sequence length="2464" mass="283326">MENFTPKEVKILETVEDIQERREQVLSRYNEFKIETRQKREKLEDSRRFQYFKRDADELESWIHEKLQAASEESYRDPTNLQAKIQKHQAFEAEVSAHSNAIVSLDNTGQEMINQQHFASETIQRRLDELHQLWELLLSRLAEKGLKLQQALVLVQFLRQCEEVMFWIKDKETFVTADEFGQDLEHVEVLQRKFDEFQKDMASQEYRVTEVNQLADKLIQDGHPERDTITKRKEELNEAWQRLKQLAIVRQEKLFGAHEIQRFNRDADETVAWIAEKDVVLSSDDYGRDLASVQALQRKHEGVERDLAALEDKVSTLGAEAQRLCSIHADHSDQIRDKQSEIANYWQSLTAKARERKQKLDESYYLHRFLADFRDLVSWINGMKAIISADELAKDVAGAEALLERHQEHKGEIDAREDSFKLTTESGQKLLEREHYAAAEIQEKLGALENDKSSLLSLWEDRRILYEQCMDLQLFYRDTEQADTWMAKQEAFLANEDLGDSLDSVEALIKKHEDFEKSLAAQEEKIKALDIFATKLIDGQHYAADDVAQRRQMLLARRAALQEKSAKRRQLLEDSNRYQQFERDCDETKGWISEKLKFATDDSYLDPTNLNGKMQKHQNFEHELNANKSRIEDITNVGTELIEKQHYAADQINTRMQEIVVLWETLVQASDKKGCKLNEACQQQQFNRTIEDIELWLSEIEGQLLSEDHGKDLTSVQNLQKKHALLEADVMAHQDRIESIKVAANKFIESGHFDADNIRNKEGNLSARYAALAAPMSERKQHLSDSLHVQQLFRDLEDEAAWIREKEPIAASTNRGRDLIGVQNLIKKHQAVLAEINNHEARLLNVISSGDNMLKDQPFASDDIRQRLEALQEQWNNLKERSNQRKQDLDDSLQAHQYFADANEAESWMREKEPIATGSDYGKDEDSSEALLKKHEALVSDLEAFGNTIQALQEQAKNCRQQETPVVDITGKECVVALYDYTEKSPREVSMKKGDVLTLLNSNNKDWWKVEVNDRQGFVPAAYIKKIEAGLSASQQNLVDNHSIAKRQNQINSQYDNLLALARERQNKLNETVKAYVLVREAADLAQWIRDKENHAQIADVVGEDLEEVEVLQKKFDDFNDDLKANEVRLANMNEIAVQLTSLGQTEAALKIQTQMQDLNEKWNNLQTLTTEKASQLGSAHEVQRFHRDIDETKDWIAEKANALNNDDLGKDLRSVQTLQRKHEGVERDLAALRDKIRQLDETANRLMQSHPDTAEQTYAKQKEINEMWDQIITKSTARKEKLLDSYDLQRFLSDYRDLLAWINSMMSLVTSDELANDVTGAEALIERHQAQRAEIEFTLGSSVPAVTGTATATGASTASIASPASGDEEHRTEIDARAGTFGAFEQFGNELLQANHYASPEIKEQIEDLAKAREDLEKAWTERRLQLEQNLDLQLYMRDCELAESWMSAREAFLNADDDANAGGNVEALIKKHEDFDKAINGHEQKIAALQTVADQLIAQNHYASTAVDEKRKQVLERWRHLKEGLIEKRSRLGDEQTLQQFSRDADEIENWIAEKLQLATEESYKDPANIQSKHQKHQAFEAELAANADRIQSVLAMGGNLIDKKQCSGSEDAVQKRLTQIADQWEYLTHKTTEKSLKLKEANKQRTYIAAVKDLDFWLGEVESLLTTEDSGKDLASVQNLMKKHQLVEADIVAHEDRIKDMNNQADSLVESGQFDTAGIQEKRQSINERYERICNLAAHRQARLNEALTLHQFFRDIADEESWIKEKKLLVGSDDYGRDLTGVQNLKKKHKRLEAELASHEPAIQAVQEAGEKLMDVSNLGVPEIEQRLKALNQAWAELKNLAATRGQKLDESLTYQQFLAQVEEEEAWITEKQQLLSVEDYGDSMAAVQGLLKKHDAFETDFTAHKDRCSLICDQGSELVEAKNHHGDSIAQRCQQLRNKLENLNALAARRKGALLDNSAYLQFMWKADVVESWIDDKENYVRSDEFGRDLSTVQTLLTKQETFDAGLNAFEQEGIHNITALKDQLINASHAQSPAILKRHGDVIARWQSLRDASDTRKQRLLAMQEQFRQIEELYLTFAKKASAFNSWFENAEEDLTDPVRCNSIEEIRALRDAHAQFQASLSSAEADFKALAALDQKIKSFNVGPNPYTWFTMEALEETWRNLQKIIEERDGELAKEAKRQEENDKLRKEFAKHANLFHQWLTETRYYMLGYNRQGTSMMEGSGSLEQQLDALRVKATEVRARRVDLKKIEELGALLEEHLILDNRYTEHSTVGLAQQWDQLDQLSMRMQHNLEQQIQARNHSGVSEDSLKEFSMMFKHFDKDKSGKLNHQEFKSCLRALGYDLPMVEEGQPDPEFEAILDVVDPNRDGYVSLQEYIAFMISKETENVQSYEEIENAFRAITAADRPYVTKEELYCNLTKDMADYCVQRMKPFSEPRSGQPIKDALDYIDFTRTLFQN</sequence>
<evidence type="ECO:0000313" key="19">
    <source>
        <dbReference type="Proteomes" id="UP000001819"/>
    </source>
</evidence>
<dbReference type="InterPro" id="IPR002017">
    <property type="entry name" value="Spectrin_repeat"/>
</dbReference>
<keyword evidence="9" id="KW-0677">Repeat</keyword>
<feature type="coiled-coil region" evidence="15">
    <location>
        <begin position="1680"/>
        <end position="1714"/>
    </location>
</feature>
<dbReference type="InterPro" id="IPR018247">
    <property type="entry name" value="EF_Hand_1_Ca_BS"/>
</dbReference>
<dbReference type="SMART" id="SM00326">
    <property type="entry name" value="SH3"/>
    <property type="match status" value="1"/>
</dbReference>
<dbReference type="CDD" id="cd11808">
    <property type="entry name" value="SH3_Alpha_Spectrin"/>
    <property type="match status" value="1"/>
</dbReference>
<evidence type="ECO:0000256" key="11">
    <source>
        <dbReference type="ARBA" id="ARBA00022860"/>
    </source>
</evidence>
<dbReference type="SMART" id="SM00054">
    <property type="entry name" value="EFh"/>
    <property type="match status" value="2"/>
</dbReference>
<dbReference type="FunFam" id="2.30.30.40:FF:000036">
    <property type="entry name" value="Spectrin alpha chain, non-erythrocytic 1"/>
    <property type="match status" value="1"/>
</dbReference>
<evidence type="ECO:0000256" key="14">
    <source>
        <dbReference type="PROSITE-ProRule" id="PRU00192"/>
    </source>
</evidence>
<proteinExistence type="inferred from homology"/>
<evidence type="ECO:0000259" key="18">
    <source>
        <dbReference type="PROSITE" id="PS50222"/>
    </source>
</evidence>
<dbReference type="CDD" id="cd00051">
    <property type="entry name" value="EFh"/>
    <property type="match status" value="1"/>
</dbReference>
<accession>A0A0R3P5T5</accession>
<dbReference type="RefSeq" id="XP_015043545.1">
    <property type="nucleotide sequence ID" value="XM_015188059.2"/>
</dbReference>
<evidence type="ECO:0000313" key="20">
    <source>
        <dbReference type="RefSeq" id="XP_015043545.1"/>
    </source>
</evidence>
<dbReference type="FunFam" id="1.20.58.60:FF:000006">
    <property type="entry name" value="Spectrin alpha chain, non-erythrocytic 1"/>
    <property type="match status" value="2"/>
</dbReference>
<organism evidence="19 21">
    <name type="scientific">Drosophila pseudoobscura pseudoobscura</name>
    <name type="common">Fruit fly</name>
    <dbReference type="NCBI Taxonomy" id="46245"/>
    <lineage>
        <taxon>Eukaryota</taxon>
        <taxon>Metazoa</taxon>
        <taxon>Ecdysozoa</taxon>
        <taxon>Arthropoda</taxon>
        <taxon>Hexapoda</taxon>
        <taxon>Insecta</taxon>
        <taxon>Pterygota</taxon>
        <taxon>Neoptera</taxon>
        <taxon>Endopterygota</taxon>
        <taxon>Diptera</taxon>
        <taxon>Brachycera</taxon>
        <taxon>Muscomorpha</taxon>
        <taxon>Ephydroidea</taxon>
        <taxon>Drosophilidae</taxon>
        <taxon>Drosophila</taxon>
        <taxon>Sophophora</taxon>
    </lineage>
</organism>
<dbReference type="GO" id="GO:0016199">
    <property type="term" value="P:axon midline choice point recognition"/>
    <property type="evidence" value="ECO:0007669"/>
    <property type="project" value="UniProtKB-ARBA"/>
</dbReference>
<feature type="region of interest" description="Disordered" evidence="16">
    <location>
        <begin position="1353"/>
        <end position="1372"/>
    </location>
</feature>
<feature type="coiled-coil region" evidence="15">
    <location>
        <begin position="1931"/>
        <end position="1958"/>
    </location>
</feature>
<dbReference type="GO" id="GO:0005856">
    <property type="term" value="C:cytoskeleton"/>
    <property type="evidence" value="ECO:0007669"/>
    <property type="project" value="UniProtKB-SubCell"/>
</dbReference>
<dbReference type="SMART" id="SM01184">
    <property type="entry name" value="efhand_Ca_insen"/>
    <property type="match status" value="1"/>
</dbReference>
<dbReference type="FunFam" id="1.20.58.60:FF:000037">
    <property type="entry name" value="Spectrin alpha chain non-erythrocytic 1"/>
    <property type="match status" value="1"/>
</dbReference>
<dbReference type="FunFam" id="1.20.58.60:FF:000007">
    <property type="entry name" value="Spectrin alpha chain non-erythrocytic 1"/>
    <property type="match status" value="2"/>
</dbReference>
<dbReference type="GO" id="GO:0042062">
    <property type="term" value="P:long-term strengthening of neuromuscular junction"/>
    <property type="evidence" value="ECO:0007669"/>
    <property type="project" value="UniProtKB-ARBA"/>
</dbReference>
<evidence type="ECO:0000256" key="2">
    <source>
        <dbReference type="ARBA" id="ARBA00004544"/>
    </source>
</evidence>
<name>A0A6I8W7N5_DROPS</name>
<feature type="coiled-coil region" evidence="15">
    <location>
        <begin position="822"/>
        <end position="888"/>
    </location>
</feature>
<dbReference type="Gene3D" id="1.10.238.10">
    <property type="entry name" value="EF-hand"/>
    <property type="match status" value="2"/>
</dbReference>
<dbReference type="PROSITE" id="PS50002">
    <property type="entry name" value="SH3"/>
    <property type="match status" value="1"/>
</dbReference>
<dbReference type="SMR" id="A0A6I8W7N5"/>
<keyword evidence="8" id="KW-0479">Metal-binding</keyword>
<evidence type="ECO:0000256" key="16">
    <source>
        <dbReference type="SAM" id="MobiDB-lite"/>
    </source>
</evidence>
<dbReference type="CDD" id="cd00176">
    <property type="entry name" value="SPEC"/>
    <property type="match status" value="13"/>
</dbReference>
<evidence type="ECO:0000256" key="10">
    <source>
        <dbReference type="ARBA" id="ARBA00022837"/>
    </source>
</evidence>
<dbReference type="GO" id="GO:0045169">
    <property type="term" value="C:fusome"/>
    <property type="evidence" value="ECO:0007669"/>
    <property type="project" value="UniProtKB-ARBA"/>
</dbReference>
<dbReference type="FunFam" id="1.20.58.60:FF:000017">
    <property type="entry name" value="Spectrin alpha chain, non-erythrocytic 1"/>
    <property type="match status" value="2"/>
</dbReference>
<dbReference type="GO" id="GO:0005509">
    <property type="term" value="F:calcium ion binding"/>
    <property type="evidence" value="ECO:0007669"/>
    <property type="project" value="InterPro"/>
</dbReference>
<dbReference type="SUPFAM" id="SSF47473">
    <property type="entry name" value="EF-hand"/>
    <property type="match status" value="1"/>
</dbReference>
<dbReference type="FunFam" id="1.20.58.60:FF:000078">
    <property type="entry name" value="Spectrin alpha chain, non-erythrocytic 1"/>
    <property type="match status" value="1"/>
</dbReference>
<dbReference type="GO" id="GO:0051693">
    <property type="term" value="P:actin filament capping"/>
    <property type="evidence" value="ECO:0007669"/>
    <property type="project" value="UniProtKB-KW"/>
</dbReference>
<keyword evidence="5" id="KW-0117">Actin capping</keyword>
<dbReference type="GeneID" id="4812090"/>
<feature type="compositionally biased region" description="Low complexity" evidence="16">
    <location>
        <begin position="1353"/>
        <end position="1366"/>
    </location>
</feature>
<dbReference type="GO" id="GO:0016328">
    <property type="term" value="C:lateral plasma membrane"/>
    <property type="evidence" value="ECO:0007669"/>
    <property type="project" value="UniProtKB-ARBA"/>
</dbReference>
<dbReference type="InterPro" id="IPR011992">
    <property type="entry name" value="EF-hand-dom_pair"/>
</dbReference>
<dbReference type="GO" id="GO:0007026">
    <property type="term" value="P:negative regulation of microtubule depolymerization"/>
    <property type="evidence" value="ECO:0007669"/>
    <property type="project" value="UniProtKB-ARBA"/>
</dbReference>
<evidence type="ECO:0000256" key="12">
    <source>
        <dbReference type="ARBA" id="ARBA00023203"/>
    </source>
</evidence>
<accession>A0A6I8W7N5</accession>
<dbReference type="SMART" id="SM00150">
    <property type="entry name" value="SPEC"/>
    <property type="match status" value="20"/>
</dbReference>
<evidence type="ECO:0000256" key="13">
    <source>
        <dbReference type="ARBA" id="ARBA00023212"/>
    </source>
</evidence>
<dbReference type="PANTHER" id="PTHR11915">
    <property type="entry name" value="SPECTRIN/FILAMIN RELATED CYTOSKELETAL PROTEIN"/>
    <property type="match status" value="1"/>
</dbReference>
<dbReference type="GO" id="GO:0005938">
    <property type="term" value="C:cell cortex"/>
    <property type="evidence" value="ECO:0007669"/>
    <property type="project" value="UniProtKB-SubCell"/>
</dbReference>
<keyword evidence="11" id="KW-0112">Calmodulin-binding</keyword>
<dbReference type="FunFam" id="1.10.238.10:FF:000032">
    <property type="entry name" value="Spectrin alpha chain, non-erythrocytic 1"/>
    <property type="match status" value="1"/>
</dbReference>
<dbReference type="FunFam" id="1.20.58.60:FF:000035">
    <property type="entry name" value="Spectrin alpha chain, non-erythrocytic 1"/>
    <property type="match status" value="1"/>
</dbReference>
<dbReference type="ExpressionAtlas" id="A0A6I8W7N5">
    <property type="expression patterns" value="baseline"/>
</dbReference>
<protein>
    <submittedName>
        <fullName evidence="20 21">Spectrin alpha chain isoform X1</fullName>
    </submittedName>
</protein>
<keyword evidence="13" id="KW-0206">Cytoskeleton</keyword>
<dbReference type="GO" id="GO:0048790">
    <property type="term" value="P:maintenance of presynaptic active zone structure"/>
    <property type="evidence" value="ECO:0007669"/>
    <property type="project" value="UniProtKB-ARBA"/>
</dbReference>
<dbReference type="PROSITE" id="PS00018">
    <property type="entry name" value="EF_HAND_1"/>
    <property type="match status" value="2"/>
</dbReference>
<evidence type="ECO:0000256" key="8">
    <source>
        <dbReference type="ARBA" id="ARBA00022723"/>
    </source>
</evidence>
<dbReference type="FunFam" id="1.20.58.60:FF:000013">
    <property type="entry name" value="Spectrin alpha chain, non-erythrocytic 1"/>
    <property type="match status" value="1"/>
</dbReference>
<evidence type="ECO:0000256" key="4">
    <source>
        <dbReference type="ARBA" id="ARBA00022443"/>
    </source>
</evidence>
<feature type="domain" description="EF-hand" evidence="18">
    <location>
        <begin position="2357"/>
        <end position="2392"/>
    </location>
</feature>
<dbReference type="Pfam" id="PF00018">
    <property type="entry name" value="SH3_1"/>
    <property type="match status" value="1"/>
</dbReference>
<dbReference type="InterPro" id="IPR014837">
    <property type="entry name" value="EF-hand_Ca_insen"/>
</dbReference>
<dbReference type="Proteomes" id="UP000001819">
    <property type="component" value="Chromosome X"/>
</dbReference>
<evidence type="ECO:0000256" key="7">
    <source>
        <dbReference type="ARBA" id="ARBA00022553"/>
    </source>
</evidence>
<dbReference type="Bgee" id="FBgn0075193">
    <property type="expression patterns" value="Expressed in insect adult head and 2 other cell types or tissues"/>
</dbReference>
<keyword evidence="19" id="KW-1185">Reference proteome</keyword>
<dbReference type="FunFam" id="1.20.58.60:FF:000043">
    <property type="entry name" value="Spectrin alpha chain, non-erythrocytic 1"/>
    <property type="match status" value="1"/>
</dbReference>
<dbReference type="PROSITE" id="PS50222">
    <property type="entry name" value="EF_HAND_2"/>
    <property type="match status" value="2"/>
</dbReference>
<dbReference type="InterPro" id="IPR002048">
    <property type="entry name" value="EF_hand_dom"/>
</dbReference>
<dbReference type="Gene3D" id="1.20.58.60">
    <property type="match status" value="19"/>
</dbReference>
<evidence type="ECO:0000256" key="9">
    <source>
        <dbReference type="ARBA" id="ARBA00022737"/>
    </source>
</evidence>
<evidence type="ECO:0000259" key="17">
    <source>
        <dbReference type="PROSITE" id="PS50002"/>
    </source>
</evidence>
<dbReference type="GO" id="GO:0008017">
    <property type="term" value="F:microtubule binding"/>
    <property type="evidence" value="ECO:0007669"/>
    <property type="project" value="UniProtKB-ARBA"/>
</dbReference>
<keyword evidence="15" id="KW-0175">Coiled coil</keyword>
<keyword evidence="7" id="KW-0597">Phosphoprotein</keyword>
<dbReference type="GO" id="GO:0045170">
    <property type="term" value="C:spectrosome"/>
    <property type="evidence" value="ECO:0007669"/>
    <property type="project" value="UniProtKB-ARBA"/>
</dbReference>
<dbReference type="Pfam" id="PF08726">
    <property type="entry name" value="EFhand_Ca_insen"/>
    <property type="match status" value="1"/>
</dbReference>
<reference evidence="20 21" key="1">
    <citation type="submission" date="2025-04" db="UniProtKB">
        <authorList>
            <consortium name="RefSeq"/>
        </authorList>
    </citation>
    <scope>IDENTIFICATION</scope>
    <source>
        <strain evidence="20 21">MV-25-SWS-2005</strain>
        <tissue evidence="20 21">Whole body</tissue>
    </source>
</reference>
<dbReference type="PRINTS" id="PR01887">
    <property type="entry name" value="SPECTRNALPHA"/>
</dbReference>
<dbReference type="InterPro" id="IPR001452">
    <property type="entry name" value="SH3_domain"/>
</dbReference>
<dbReference type="SUPFAM" id="SSF50044">
    <property type="entry name" value="SH3-domain"/>
    <property type="match status" value="1"/>
</dbReference>
<dbReference type="Pfam" id="PF00435">
    <property type="entry name" value="Spectrin"/>
    <property type="match status" value="21"/>
</dbReference>
<feature type="coiled-coil region" evidence="15">
    <location>
        <begin position="505"/>
        <end position="564"/>
    </location>
</feature>
<keyword evidence="12" id="KW-0009">Actin-binding</keyword>
<keyword evidence="6" id="KW-0963">Cytoplasm</keyword>
<dbReference type="InterPro" id="IPR036028">
    <property type="entry name" value="SH3-like_dom_sf"/>
</dbReference>
<evidence type="ECO:0000313" key="21">
    <source>
        <dbReference type="RefSeq" id="XP_033239292.1"/>
    </source>
</evidence>
<evidence type="ECO:0000256" key="6">
    <source>
        <dbReference type="ARBA" id="ARBA00022490"/>
    </source>
</evidence>
<dbReference type="FunFam" id="1.10.238.10:FF:000020">
    <property type="entry name" value="spectrin alpha chain, non-erythrocytic 1"/>
    <property type="match status" value="1"/>
</dbReference>
<dbReference type="FunFam" id="1.20.58.60:FF:000020">
    <property type="entry name" value="Spectrin alpha chain, non-erythrocytic 1"/>
    <property type="match status" value="4"/>
</dbReference>
<evidence type="ECO:0000256" key="5">
    <source>
        <dbReference type="ARBA" id="ARBA00022467"/>
    </source>
</evidence>
<evidence type="ECO:0000256" key="3">
    <source>
        <dbReference type="ARBA" id="ARBA00006826"/>
    </source>
</evidence>
<feature type="domain" description="SH3" evidence="17">
    <location>
        <begin position="970"/>
        <end position="1029"/>
    </location>
</feature>
<keyword evidence="10" id="KW-0106">Calcium</keyword>
<dbReference type="GO" id="GO:0005516">
    <property type="term" value="F:calmodulin binding"/>
    <property type="evidence" value="ECO:0007669"/>
    <property type="project" value="UniProtKB-KW"/>
</dbReference>
<dbReference type="SUPFAM" id="SSF46966">
    <property type="entry name" value="Spectrin repeat"/>
    <property type="match status" value="17"/>
</dbReference>
<dbReference type="Gene3D" id="2.30.30.40">
    <property type="entry name" value="SH3 Domains"/>
    <property type="match status" value="1"/>
</dbReference>
<feature type="domain" description="EF-hand" evidence="18">
    <location>
        <begin position="2314"/>
        <end position="2349"/>
    </location>
</feature>
<keyword evidence="4 14" id="KW-0728">SH3 domain</keyword>
<gene>
    <name evidence="20 21" type="primary">alpha-Spec</name>
</gene>
<evidence type="ECO:0000256" key="15">
    <source>
        <dbReference type="SAM" id="Coils"/>
    </source>
</evidence>
<feature type="coiled-coil region" evidence="15">
    <location>
        <begin position="1216"/>
        <end position="1250"/>
    </location>
</feature>
<dbReference type="PRINTS" id="PR00452">
    <property type="entry name" value="SH3DOMAIN"/>
</dbReference>
<dbReference type="InterPro" id="IPR035825">
    <property type="entry name" value="Alpha_Spectrin_SH3"/>
</dbReference>
<feature type="coiled-coil region" evidence="15">
    <location>
        <begin position="293"/>
        <end position="320"/>
    </location>
</feature>
<comment type="similarity">
    <text evidence="3">Belongs to the spectrin family.</text>
</comment>
<dbReference type="GO" id="GO:0007274">
    <property type="term" value="P:neuromuscular synaptic transmission"/>
    <property type="evidence" value="ECO:0007669"/>
    <property type="project" value="UniProtKB-ARBA"/>
</dbReference>
<dbReference type="FunFam" id="1.20.58.60:FF:000220">
    <property type="entry name" value="Alpha spectrin, isoform B"/>
    <property type="match status" value="1"/>
</dbReference>
<comment type="subcellular location">
    <subcellularLocation>
        <location evidence="2">Cytoplasm</location>
        <location evidence="2">Cell cortex</location>
    </subcellularLocation>
    <subcellularLocation>
        <location evidence="1">Cytoplasm</location>
        <location evidence="1">Cytoskeleton</location>
    </subcellularLocation>
</comment>
<dbReference type="FunFam" id="1.20.58.60:FF:000197">
    <property type="entry name" value="Alpha spectrin, isoform B"/>
    <property type="match status" value="1"/>
</dbReference>
<dbReference type="GO" id="GO:0031594">
    <property type="term" value="C:neuromuscular junction"/>
    <property type="evidence" value="ECO:0007669"/>
    <property type="project" value="UniProtKB-ARBA"/>
</dbReference>
<dbReference type="Pfam" id="PF13499">
    <property type="entry name" value="EF-hand_7"/>
    <property type="match status" value="1"/>
</dbReference>
<evidence type="ECO:0000256" key="1">
    <source>
        <dbReference type="ARBA" id="ARBA00004245"/>
    </source>
</evidence>
<dbReference type="InterPro" id="IPR018159">
    <property type="entry name" value="Spectrin/alpha-actinin"/>
</dbReference>